<dbReference type="Pfam" id="PF06985">
    <property type="entry name" value="HET"/>
    <property type="match status" value="1"/>
</dbReference>
<dbReference type="EMBL" id="MU865943">
    <property type="protein sequence ID" value="KAK4448447.1"/>
    <property type="molecule type" value="Genomic_DNA"/>
</dbReference>
<sequence length="519" mass="59644">MWLINTSTIRLEPKPFYEPDVPPYAILSHTWGDDEVDFQAFKDQETAKLKAGWSKIKNTCEKALCDGLQYAWVDTCCIDKSSSAELSEAINSMFFWYRQAAKCYVFLFDFEHGATPEEQFPRCRWFTRGWTLQELLAPRIVLFYDCVWGNIGDKIQFCHIISQITKIPKEAILDNVPLADYSIAQKMSWAASRVTSRIEDTAYCLLGIFDIFMPLLYGERHRAVFRLQEEILKNTLDMTLLAWEPTPEDILDGFCSFLSRSPASFRSGKNIRRFRRETRSCSMSARGLQFNDKPPARPPPERSEYYIMVGKTGKRPNQYLLSVAVTMVGPNLYVRNGHVPLLFELHETDEKSIKFQPLSFPIHLATTARQASVSIKDSLHFQADPKLKIFDALPQNLWDDAKNLFYDSGNSSLRVLDIRGTFESISMELVVLVIFKNRRPHCYVFDRREYPEFAAKLLNHLWSGHNECWVPESPHLSELGCHTRISQGETSIAVTAFVHQGVIDSVCSKRIWSVSIKLG</sequence>
<name>A0AAV9GM83_9PEZI</name>
<protein>
    <submittedName>
        <fullName evidence="2">HET-domain-containing protein</fullName>
    </submittedName>
</protein>
<gene>
    <name evidence="2" type="ORF">QBC34DRAFT_301096</name>
</gene>
<dbReference type="InterPro" id="IPR010730">
    <property type="entry name" value="HET"/>
</dbReference>
<dbReference type="PANTHER" id="PTHR10622:SF12">
    <property type="entry name" value="HET DOMAIN-CONTAINING PROTEIN"/>
    <property type="match status" value="1"/>
</dbReference>
<organism evidence="2 3">
    <name type="scientific">Podospora aff. communis PSN243</name>
    <dbReference type="NCBI Taxonomy" id="3040156"/>
    <lineage>
        <taxon>Eukaryota</taxon>
        <taxon>Fungi</taxon>
        <taxon>Dikarya</taxon>
        <taxon>Ascomycota</taxon>
        <taxon>Pezizomycotina</taxon>
        <taxon>Sordariomycetes</taxon>
        <taxon>Sordariomycetidae</taxon>
        <taxon>Sordariales</taxon>
        <taxon>Podosporaceae</taxon>
        <taxon>Podospora</taxon>
    </lineage>
</organism>
<proteinExistence type="predicted"/>
<evidence type="ECO:0000313" key="2">
    <source>
        <dbReference type="EMBL" id="KAK4448447.1"/>
    </source>
</evidence>
<dbReference type="Proteomes" id="UP001321760">
    <property type="component" value="Unassembled WGS sequence"/>
</dbReference>
<reference evidence="2" key="2">
    <citation type="submission" date="2023-05" db="EMBL/GenBank/DDBJ databases">
        <authorList>
            <consortium name="Lawrence Berkeley National Laboratory"/>
            <person name="Steindorff A."/>
            <person name="Hensen N."/>
            <person name="Bonometti L."/>
            <person name="Westerberg I."/>
            <person name="Brannstrom I.O."/>
            <person name="Guillou S."/>
            <person name="Cros-Aarteil S."/>
            <person name="Calhoun S."/>
            <person name="Haridas S."/>
            <person name="Kuo A."/>
            <person name="Mondo S."/>
            <person name="Pangilinan J."/>
            <person name="Riley R."/>
            <person name="Labutti K."/>
            <person name="Andreopoulos B."/>
            <person name="Lipzen A."/>
            <person name="Chen C."/>
            <person name="Yanf M."/>
            <person name="Daum C."/>
            <person name="Ng V."/>
            <person name="Clum A."/>
            <person name="Ohm R."/>
            <person name="Martin F."/>
            <person name="Silar P."/>
            <person name="Natvig D."/>
            <person name="Lalanne C."/>
            <person name="Gautier V."/>
            <person name="Ament-Velasquez S.L."/>
            <person name="Kruys A."/>
            <person name="Hutchinson M.I."/>
            <person name="Powell A.J."/>
            <person name="Barry K."/>
            <person name="Miller A.N."/>
            <person name="Grigoriev I.V."/>
            <person name="Debuchy R."/>
            <person name="Gladieux P."/>
            <person name="Thoren M.H."/>
            <person name="Johannesson H."/>
        </authorList>
    </citation>
    <scope>NUCLEOTIDE SEQUENCE</scope>
    <source>
        <strain evidence="2">PSN243</strain>
    </source>
</reference>
<dbReference type="PANTHER" id="PTHR10622">
    <property type="entry name" value="HET DOMAIN-CONTAINING PROTEIN"/>
    <property type="match status" value="1"/>
</dbReference>
<keyword evidence="3" id="KW-1185">Reference proteome</keyword>
<evidence type="ECO:0000259" key="1">
    <source>
        <dbReference type="Pfam" id="PF06985"/>
    </source>
</evidence>
<comment type="caution">
    <text evidence="2">The sequence shown here is derived from an EMBL/GenBank/DDBJ whole genome shotgun (WGS) entry which is preliminary data.</text>
</comment>
<reference evidence="2" key="1">
    <citation type="journal article" date="2023" name="Mol. Phylogenet. Evol.">
        <title>Genome-scale phylogeny and comparative genomics of the fungal order Sordariales.</title>
        <authorList>
            <person name="Hensen N."/>
            <person name="Bonometti L."/>
            <person name="Westerberg I."/>
            <person name="Brannstrom I.O."/>
            <person name="Guillou S."/>
            <person name="Cros-Aarteil S."/>
            <person name="Calhoun S."/>
            <person name="Haridas S."/>
            <person name="Kuo A."/>
            <person name="Mondo S."/>
            <person name="Pangilinan J."/>
            <person name="Riley R."/>
            <person name="LaButti K."/>
            <person name="Andreopoulos B."/>
            <person name="Lipzen A."/>
            <person name="Chen C."/>
            <person name="Yan M."/>
            <person name="Daum C."/>
            <person name="Ng V."/>
            <person name="Clum A."/>
            <person name="Steindorff A."/>
            <person name="Ohm R.A."/>
            <person name="Martin F."/>
            <person name="Silar P."/>
            <person name="Natvig D.O."/>
            <person name="Lalanne C."/>
            <person name="Gautier V."/>
            <person name="Ament-Velasquez S.L."/>
            <person name="Kruys A."/>
            <person name="Hutchinson M.I."/>
            <person name="Powell A.J."/>
            <person name="Barry K."/>
            <person name="Miller A.N."/>
            <person name="Grigoriev I.V."/>
            <person name="Debuchy R."/>
            <person name="Gladieux P."/>
            <person name="Hiltunen Thoren M."/>
            <person name="Johannesson H."/>
        </authorList>
    </citation>
    <scope>NUCLEOTIDE SEQUENCE</scope>
    <source>
        <strain evidence="2">PSN243</strain>
    </source>
</reference>
<evidence type="ECO:0000313" key="3">
    <source>
        <dbReference type="Proteomes" id="UP001321760"/>
    </source>
</evidence>
<feature type="domain" description="Heterokaryon incompatibility" evidence="1">
    <location>
        <begin position="24"/>
        <end position="107"/>
    </location>
</feature>
<accession>A0AAV9GM83</accession>
<dbReference type="AlphaFoldDB" id="A0AAV9GM83"/>